<gene>
    <name evidence="2" type="ORF">P7K49_033098</name>
</gene>
<evidence type="ECO:0000313" key="2">
    <source>
        <dbReference type="EMBL" id="KAK2087191.1"/>
    </source>
</evidence>
<dbReference type="EMBL" id="JASSZA010000019">
    <property type="protein sequence ID" value="KAK2087191.1"/>
    <property type="molecule type" value="Genomic_DNA"/>
</dbReference>
<feature type="compositionally biased region" description="Polar residues" evidence="1">
    <location>
        <begin position="65"/>
        <end position="80"/>
    </location>
</feature>
<accession>A0ABQ9TQY6</accession>
<comment type="caution">
    <text evidence="2">The sequence shown here is derived from an EMBL/GenBank/DDBJ whole genome shotgun (WGS) entry which is preliminary data.</text>
</comment>
<feature type="compositionally biased region" description="Low complexity" evidence="1">
    <location>
        <begin position="38"/>
        <end position="48"/>
    </location>
</feature>
<sequence>MTAASPGRSPTAPGRSASASSTRPLTAAARSSSGPEQPSTASAPASATINGELFGDPGKWGELASPNQVSKRLAHLSSSSDLKRCPWGRVSSSRPDETPMLPR</sequence>
<name>A0ABQ9TQY6_SAGOE</name>
<evidence type="ECO:0000313" key="3">
    <source>
        <dbReference type="Proteomes" id="UP001266305"/>
    </source>
</evidence>
<feature type="region of interest" description="Disordered" evidence="1">
    <location>
        <begin position="1"/>
        <end position="103"/>
    </location>
</feature>
<organism evidence="2 3">
    <name type="scientific">Saguinus oedipus</name>
    <name type="common">Cotton-top tamarin</name>
    <name type="synonym">Oedipomidas oedipus</name>
    <dbReference type="NCBI Taxonomy" id="9490"/>
    <lineage>
        <taxon>Eukaryota</taxon>
        <taxon>Metazoa</taxon>
        <taxon>Chordata</taxon>
        <taxon>Craniata</taxon>
        <taxon>Vertebrata</taxon>
        <taxon>Euteleostomi</taxon>
        <taxon>Mammalia</taxon>
        <taxon>Eutheria</taxon>
        <taxon>Euarchontoglires</taxon>
        <taxon>Primates</taxon>
        <taxon>Haplorrhini</taxon>
        <taxon>Platyrrhini</taxon>
        <taxon>Cebidae</taxon>
        <taxon>Callitrichinae</taxon>
        <taxon>Saguinus</taxon>
    </lineage>
</organism>
<protein>
    <submittedName>
        <fullName evidence="2">Uncharacterized protein</fullName>
    </submittedName>
</protein>
<keyword evidence="3" id="KW-1185">Reference proteome</keyword>
<reference evidence="2 3" key="1">
    <citation type="submission" date="2023-05" db="EMBL/GenBank/DDBJ databases">
        <title>B98-5 Cell Line De Novo Hybrid Assembly: An Optical Mapping Approach.</title>
        <authorList>
            <person name="Kananen K."/>
            <person name="Auerbach J.A."/>
            <person name="Kautto E."/>
            <person name="Blachly J.S."/>
        </authorList>
    </citation>
    <scope>NUCLEOTIDE SEQUENCE [LARGE SCALE GENOMIC DNA]</scope>
    <source>
        <strain evidence="2">B95-8</strain>
        <tissue evidence="2">Cell line</tissue>
    </source>
</reference>
<feature type="compositionally biased region" description="Polar residues" evidence="1">
    <location>
        <begin position="17"/>
        <end position="37"/>
    </location>
</feature>
<dbReference type="Proteomes" id="UP001266305">
    <property type="component" value="Unassembled WGS sequence"/>
</dbReference>
<proteinExistence type="predicted"/>
<evidence type="ECO:0000256" key="1">
    <source>
        <dbReference type="SAM" id="MobiDB-lite"/>
    </source>
</evidence>